<dbReference type="InterPro" id="IPR013655">
    <property type="entry name" value="PAS_fold_3"/>
</dbReference>
<keyword evidence="7 11" id="KW-0472">Membrane</keyword>
<dbReference type="RefSeq" id="WP_133288185.1">
    <property type="nucleotide sequence ID" value="NZ_SMSJ01000007.1"/>
</dbReference>
<feature type="transmembrane region" description="Helical" evidence="11">
    <location>
        <begin position="167"/>
        <end position="187"/>
    </location>
</feature>
<keyword evidence="16" id="KW-1185">Reference proteome</keyword>
<dbReference type="SUPFAM" id="SSF55785">
    <property type="entry name" value="PYP-like sensor domain (PAS domain)"/>
    <property type="match status" value="1"/>
</dbReference>
<evidence type="ECO:0000259" key="12">
    <source>
        <dbReference type="PROSITE" id="PS50111"/>
    </source>
</evidence>
<reference evidence="15 16" key="1">
    <citation type="journal article" date="2016" name="J. Microbiol.">
        <title>Dankookia rubra gen. nov., sp. nov., an alphaproteobacterium isolated from sediment of a shallow stream.</title>
        <authorList>
            <person name="Kim W.H."/>
            <person name="Kim D.H."/>
            <person name="Kang K."/>
            <person name="Ahn T.Y."/>
        </authorList>
    </citation>
    <scope>NUCLEOTIDE SEQUENCE [LARGE SCALE GENOMIC DNA]</scope>
    <source>
        <strain evidence="15 16">JCM30602</strain>
    </source>
</reference>
<evidence type="ECO:0000313" key="15">
    <source>
        <dbReference type="EMBL" id="TDH63039.1"/>
    </source>
</evidence>
<evidence type="ECO:0000259" key="14">
    <source>
        <dbReference type="PROSITE" id="PS50885"/>
    </source>
</evidence>
<dbReference type="InterPro" id="IPR000014">
    <property type="entry name" value="PAS"/>
</dbReference>
<dbReference type="PANTHER" id="PTHR32089">
    <property type="entry name" value="METHYL-ACCEPTING CHEMOTAXIS PROTEIN MCPB"/>
    <property type="match status" value="1"/>
</dbReference>
<evidence type="ECO:0000256" key="3">
    <source>
        <dbReference type="ARBA" id="ARBA00022481"/>
    </source>
</evidence>
<dbReference type="InterPro" id="IPR003660">
    <property type="entry name" value="HAMP_dom"/>
</dbReference>
<keyword evidence="4" id="KW-0145">Chemotaxis</keyword>
<evidence type="ECO:0000256" key="2">
    <source>
        <dbReference type="ARBA" id="ARBA00022475"/>
    </source>
</evidence>
<dbReference type="SUPFAM" id="SSF141371">
    <property type="entry name" value="PilZ domain-like"/>
    <property type="match status" value="1"/>
</dbReference>
<dbReference type="EMBL" id="SMSJ01000007">
    <property type="protein sequence ID" value="TDH63039.1"/>
    <property type="molecule type" value="Genomic_DNA"/>
</dbReference>
<dbReference type="GO" id="GO:0007165">
    <property type="term" value="P:signal transduction"/>
    <property type="evidence" value="ECO:0007669"/>
    <property type="project" value="UniProtKB-KW"/>
</dbReference>
<evidence type="ECO:0000259" key="13">
    <source>
        <dbReference type="PROSITE" id="PS50112"/>
    </source>
</evidence>
<dbReference type="PROSITE" id="PS50885">
    <property type="entry name" value="HAMP"/>
    <property type="match status" value="1"/>
</dbReference>
<evidence type="ECO:0000256" key="5">
    <source>
        <dbReference type="ARBA" id="ARBA00022692"/>
    </source>
</evidence>
<comment type="similarity">
    <text evidence="9">Belongs to the methyl-accepting chemotaxis (MCP) protein family.</text>
</comment>
<dbReference type="Pfam" id="PF08447">
    <property type="entry name" value="PAS_3"/>
    <property type="match status" value="1"/>
</dbReference>
<evidence type="ECO:0000256" key="1">
    <source>
        <dbReference type="ARBA" id="ARBA00004651"/>
    </source>
</evidence>
<feature type="transmembrane region" description="Helical" evidence="11">
    <location>
        <begin position="346"/>
        <end position="369"/>
    </location>
</feature>
<evidence type="ECO:0000256" key="6">
    <source>
        <dbReference type="ARBA" id="ARBA00022989"/>
    </source>
</evidence>
<dbReference type="GO" id="GO:0005886">
    <property type="term" value="C:plasma membrane"/>
    <property type="evidence" value="ECO:0007669"/>
    <property type="project" value="UniProtKB-SubCell"/>
</dbReference>
<keyword evidence="5 11" id="KW-0812">Transmembrane</keyword>
<dbReference type="InterPro" id="IPR004089">
    <property type="entry name" value="MCPsignal_dom"/>
</dbReference>
<dbReference type="Gene3D" id="3.30.450.20">
    <property type="entry name" value="PAS domain"/>
    <property type="match status" value="1"/>
</dbReference>
<dbReference type="Proteomes" id="UP000295096">
    <property type="component" value="Unassembled WGS sequence"/>
</dbReference>
<accession>A0A4R5QJP8</accession>
<keyword evidence="6 11" id="KW-1133">Transmembrane helix</keyword>
<dbReference type="InterPro" id="IPR003122">
    <property type="entry name" value="Tar_rcpt_lig-bd"/>
</dbReference>
<comment type="caution">
    <text evidence="15">The sequence shown here is derived from an EMBL/GenBank/DDBJ whole genome shotgun (WGS) entry which is preliminary data.</text>
</comment>
<evidence type="ECO:0000256" key="7">
    <source>
        <dbReference type="ARBA" id="ARBA00023136"/>
    </source>
</evidence>
<dbReference type="OrthoDB" id="7295762at2"/>
<feature type="domain" description="PAS" evidence="13">
    <location>
        <begin position="25"/>
        <end position="50"/>
    </location>
</feature>
<dbReference type="Pfam" id="PF00015">
    <property type="entry name" value="MCPsignal"/>
    <property type="match status" value="1"/>
</dbReference>
<organism evidence="15 16">
    <name type="scientific">Dankookia rubra</name>
    <dbReference type="NCBI Taxonomy" id="1442381"/>
    <lineage>
        <taxon>Bacteria</taxon>
        <taxon>Pseudomonadati</taxon>
        <taxon>Pseudomonadota</taxon>
        <taxon>Alphaproteobacteria</taxon>
        <taxon>Acetobacterales</taxon>
        <taxon>Roseomonadaceae</taxon>
        <taxon>Dankookia</taxon>
    </lineage>
</organism>
<dbReference type="SMART" id="SM00283">
    <property type="entry name" value="MA"/>
    <property type="match status" value="1"/>
</dbReference>
<evidence type="ECO:0000313" key="16">
    <source>
        <dbReference type="Proteomes" id="UP000295096"/>
    </source>
</evidence>
<proteinExistence type="inferred from homology"/>
<evidence type="ECO:0000256" key="9">
    <source>
        <dbReference type="ARBA" id="ARBA00029447"/>
    </source>
</evidence>
<evidence type="ECO:0000256" key="4">
    <source>
        <dbReference type="ARBA" id="ARBA00022500"/>
    </source>
</evidence>
<dbReference type="PROSITE" id="PS50111">
    <property type="entry name" value="CHEMOTAXIS_TRANSDUC_2"/>
    <property type="match status" value="1"/>
</dbReference>
<evidence type="ECO:0000256" key="10">
    <source>
        <dbReference type="PROSITE-ProRule" id="PRU00284"/>
    </source>
</evidence>
<dbReference type="Pfam" id="PF02203">
    <property type="entry name" value="TarH"/>
    <property type="match status" value="1"/>
</dbReference>
<dbReference type="Gene3D" id="1.10.287.950">
    <property type="entry name" value="Methyl-accepting chemotaxis protein"/>
    <property type="match status" value="1"/>
</dbReference>
<keyword evidence="2" id="KW-1003">Cell membrane</keyword>
<evidence type="ECO:0000256" key="11">
    <source>
        <dbReference type="SAM" id="Phobius"/>
    </source>
</evidence>
<comment type="subcellular location">
    <subcellularLocation>
        <location evidence="1">Cell membrane</location>
        <topology evidence="1">Multi-pass membrane protein</topology>
    </subcellularLocation>
</comment>
<keyword evidence="3" id="KW-0488">Methylation</keyword>
<sequence length="821" mass="86909">MRVNEPVTTRETLVPENDVLVSSTDTGGRIRFANPAFVAISGFTVEELEGAPHNLVRHPHMPQAAFKDLWSAIKAGRPWEGLVKNRSKSGDFYWVRANVTPVVEDGKVTGYVSIRTRPEREEVAAAEAAYAELRQGSHRFALRDGELLPTGWRHNIAELAGSVTGRLVAAGAVTALAIGLVGWLGIAGMAATTAGLRTVHEERLQPALQLAEIRDLERDVLLQVALMPGEILSGTSITPRIEAVRANLAQVGTAWPAIKNRMHDAAEISLVDRLEAARQRFLREGLEPGLGIAERGDGLALRAHLRQALVPLFTPVSQLNLELSALQARGTAASNDAAQADYRRRLWMVPAAGLGGLVLLGGLGLLGYLGQRSHLHQLEAELVRISRGELQGRIPTPPAREFRHVVALLRALRARLAYAEQERAEMDRWAGEERSAAVREMAGKVEAEARTAVDSVASRATEMATQAEEVAGAADRLGENAAAAAQASGRALENTQAVAAATEELSASIREIATQTAHASEVVGRAVEGGRTAEATIASLAEAASRVNDVVHLIGDVAAKTNLLALNATIEAARAGDAGKGFAVVAGEVKQLAAQTARATEDISRQLTGIATATRAAVEAVTGMGESIGRISETAGAIAAAVEQQGAATQEIARNVAANGEEVREMAGRIDAVARDAMAAGMRAGHLRDGTGEVGESVRELRQGLMLVVRTSMAEADRRVEPRFPTSEACVVEVGGTRTESNLINLSAHGALLAGTTGMSAGMGGTLELPRHGVRISFEVREASMRGLHLRFLDAGLTPAWQQAFHSLTGQRFPQPAEVAA</sequence>
<name>A0A4R5QJP8_9PROT</name>
<protein>
    <submittedName>
        <fullName evidence="15">PAS domain S-box protein</fullName>
    </submittedName>
</protein>
<dbReference type="PANTHER" id="PTHR32089:SF112">
    <property type="entry name" value="LYSOZYME-LIKE PROTEIN-RELATED"/>
    <property type="match status" value="1"/>
</dbReference>
<dbReference type="SUPFAM" id="SSF58104">
    <property type="entry name" value="Methyl-accepting chemotaxis protein (MCP) signaling domain"/>
    <property type="match status" value="1"/>
</dbReference>
<keyword evidence="8 10" id="KW-0807">Transducer</keyword>
<gene>
    <name evidence="15" type="ORF">E2C06_08580</name>
</gene>
<dbReference type="InterPro" id="IPR035965">
    <property type="entry name" value="PAS-like_dom_sf"/>
</dbReference>
<feature type="domain" description="HAMP" evidence="14">
    <location>
        <begin position="375"/>
        <end position="421"/>
    </location>
</feature>
<dbReference type="NCBIfam" id="TIGR00229">
    <property type="entry name" value="sensory_box"/>
    <property type="match status" value="1"/>
</dbReference>
<dbReference type="PROSITE" id="PS50112">
    <property type="entry name" value="PAS"/>
    <property type="match status" value="1"/>
</dbReference>
<evidence type="ECO:0000256" key="8">
    <source>
        <dbReference type="ARBA" id="ARBA00023224"/>
    </source>
</evidence>
<dbReference type="CDD" id="cd00130">
    <property type="entry name" value="PAS"/>
    <property type="match status" value="1"/>
</dbReference>
<dbReference type="GO" id="GO:0006935">
    <property type="term" value="P:chemotaxis"/>
    <property type="evidence" value="ECO:0007669"/>
    <property type="project" value="UniProtKB-KW"/>
</dbReference>
<dbReference type="AlphaFoldDB" id="A0A4R5QJP8"/>
<feature type="domain" description="Methyl-accepting transducer" evidence="12">
    <location>
        <begin position="459"/>
        <end position="685"/>
    </location>
</feature>